<dbReference type="SUPFAM" id="SSF52540">
    <property type="entry name" value="P-loop containing nucleoside triphosphate hydrolases"/>
    <property type="match status" value="1"/>
</dbReference>
<dbReference type="RefSeq" id="WP_206844304.1">
    <property type="nucleotide sequence ID" value="NZ_CP065956.1"/>
</dbReference>
<dbReference type="Proteomes" id="UP000663088">
    <property type="component" value="Chromosome"/>
</dbReference>
<dbReference type="CDD" id="cd02019">
    <property type="entry name" value="NK"/>
    <property type="match status" value="1"/>
</dbReference>
<keyword evidence="3" id="KW-1185">Reference proteome</keyword>
<name>A0ABX7PT02_9BACT</name>
<dbReference type="Gene3D" id="3.40.50.300">
    <property type="entry name" value="P-loop containing nucleotide triphosphate hydrolases"/>
    <property type="match status" value="1"/>
</dbReference>
<evidence type="ECO:0000313" key="2">
    <source>
        <dbReference type="EMBL" id="QSR86092.1"/>
    </source>
</evidence>
<dbReference type="InterPro" id="IPR027417">
    <property type="entry name" value="P-loop_NTPase"/>
</dbReference>
<protein>
    <submittedName>
        <fullName evidence="2">AAA family ATPase</fullName>
    </submittedName>
</protein>
<reference evidence="2 3" key="1">
    <citation type="submission" date="2020-12" db="EMBL/GenBank/DDBJ databases">
        <authorList>
            <person name="Awala S.I."/>
            <person name="Gwak J.-H."/>
            <person name="Kim S.-J."/>
            <person name="Rhee S.-K."/>
        </authorList>
    </citation>
    <scope>NUCLEOTIDE SEQUENCE [LARGE SCALE GENOMIC DNA]</scope>
    <source>
        <strain evidence="2 3">IT5</strain>
    </source>
</reference>
<evidence type="ECO:0000259" key="1">
    <source>
        <dbReference type="Pfam" id="PF20720"/>
    </source>
</evidence>
<feature type="domain" description="Novel STAND NTPase 3" evidence="1">
    <location>
        <begin position="302"/>
        <end position="449"/>
    </location>
</feature>
<proteinExistence type="predicted"/>
<gene>
    <name evidence="2" type="ORF">EM20IM_06145</name>
</gene>
<dbReference type="EMBL" id="CP065956">
    <property type="protein sequence ID" value="QSR86092.1"/>
    <property type="molecule type" value="Genomic_DNA"/>
</dbReference>
<dbReference type="InterPro" id="IPR049050">
    <property type="entry name" value="nSTAND3"/>
</dbReference>
<evidence type="ECO:0000313" key="3">
    <source>
        <dbReference type="Proteomes" id="UP000663088"/>
    </source>
</evidence>
<accession>A0ABX7PT02</accession>
<organism evidence="2 3">
    <name type="scientific">Candidatus Methylacidiphilum infernorum</name>
    <dbReference type="NCBI Taxonomy" id="511746"/>
    <lineage>
        <taxon>Bacteria</taxon>
        <taxon>Pseudomonadati</taxon>
        <taxon>Verrucomicrobiota</taxon>
        <taxon>Methylacidiphilae</taxon>
        <taxon>Methylacidiphilales</taxon>
        <taxon>Methylacidiphilaceae</taxon>
        <taxon>Methylacidiphilum (ex Ratnadevi et al. 2023)</taxon>
    </lineage>
</organism>
<sequence length="1639" mass="186122">MPSELIGKPVSSPASTGGAGTFFEQHVAAYWLALLLVRGIPPIFQDCFVEEVHLQTKRLGWDTDDFLVVGQTDSGKLRKIVGQVKRTFTVAADVKCKKAIQDFWRDFKKSDLFSPDTDCLVLVTQRGTNALLGDFSNLLICARESRDASDFEHRLAAQVSKKAAQYCEVIRNIIGEVERRSMSAAELRPFLRVLNVLSLDLFNETRQTESQIKTLLAYSADGALEDAEATWNELLYEASQGMGSGRSFKYEDLPEKLRQRHSSIRREEERVLQALKDHSALILDGIHSTIGKDLHLDRVGVVNQVIKQLESNQVILISGPAGIGKSVIAKDVVSILGHDHFTFAFRAAEFACAHLDETLEKMQLNGKKLKAILASQPRKVILVESVERLLEKSTRDAFNDLLTFVAQDKSWWLLLTCRDYSTDTVRSAFLKQPNLDHSVVKVSPLDDEELGKVKAACPALAYPLENQALRELLRNPFFLDKALQINWSAERELPRSERDLRALFWREIVRSEDRSIDGMPRQRSDAFVKIALRRAQTLSSHADCGDLDPKVLDALLKDSLIVSDPKNDKFIAPAHDVLEDWAILHWIEEQYLGHRDSIQDFAKAIGTYSAIRRAYRKWVTELVQLSPTRVDELFQDAVSNRDLPEYFRDDTLVSLLRSPYAINFLERHSERLWENNKQLLRRLIRLLRVGCVTAPDRLKEHVPLALCFNIPDGPAWGCILKLIQEHLNLFSSEDRLLLLGLIEDWAQGVTKENPYPDGAESVAAIAYWLLKGFYRSIEERKRTLRVLAMIPNADQERFIALLRGSYTDGDRGLLSKELREIIFEDFEGTPVARDMPELFVSIAKDYLLSSETDINRELSYSVDSCLETVFGIKPQRRDGFFPASAYRGPFLSLLRDHHEKGIDLIIDVFNYSAERYAERYARVSFNIEPLSEMLLTFPDGTIRKQWCNAGLWNLYRGTSVGPYVLQSLLMALERWLLEFAEAHPDEIDEILLSILERSASAALTAVVASIATAYPDKCGKTLLVLLSSRECILLDHGRLVNDLVKSLAPSLIADSLPQLNAINKVYEQERKEADSLPHRKRDLVHAVLSLQLGPMASQVLRVLDELRSALPPIEEQNEEDRIWRLALHRMDLRNYRVDKGEIKGLASLGEITSSEEVGRQCIRLDLKEPEPDLKEVVDQNIAQMESMDVRTDLLMWGLKIFRHEEDDNNDPAQWRQKLQQARSTAVEDDGDGDYDLGRCGPGFVAAVCIRDHWNEMLDEERSWCVDVVCSEIERGSEKWDQFTFGRENIFSADRPCAWVLPLLFGKDLNPAQKDRVRRAFVIALSHPVDDVRWYAALGIGRHLWTIDRDLTLRCVNALATEATLVQEAYESERSKTNAGRKGLNEILKDTAAFIRQRFFEADGIASHAYAQMDTSSRFGAMANKCILAILGQAPTEPEAIAAFERLALTFVKWWDLDDDRCQDREKERNLFAEFLLRIPADKALNIIRPIIDAIDSHPDRVSEILLELIAAGGRQPNTPKKVDELFKNLPRSSIVLNSYIKFLYYLGKESLPQAFVHIENCLRQGDQQKMLKEKGTISLLEVLLQRYVYGRPLELKSKGDLKVAVLFLLDLLVDFGSSASFRMRDDFVTPVPATSLSHL</sequence>
<dbReference type="Pfam" id="PF20720">
    <property type="entry name" value="nSTAND3"/>
    <property type="match status" value="1"/>
</dbReference>